<organism evidence="3 4">
    <name type="scientific">Brevirhabdus pacifica</name>
    <dbReference type="NCBI Taxonomy" id="1267768"/>
    <lineage>
        <taxon>Bacteria</taxon>
        <taxon>Pseudomonadati</taxon>
        <taxon>Pseudomonadota</taxon>
        <taxon>Alphaproteobacteria</taxon>
        <taxon>Rhodobacterales</taxon>
        <taxon>Paracoccaceae</taxon>
        <taxon>Brevirhabdus</taxon>
    </lineage>
</organism>
<dbReference type="InterPro" id="IPR001387">
    <property type="entry name" value="Cro/C1-type_HTH"/>
</dbReference>
<dbReference type="SMART" id="SM00530">
    <property type="entry name" value="HTH_XRE"/>
    <property type="match status" value="1"/>
</dbReference>
<dbReference type="PROSITE" id="PS50943">
    <property type="entry name" value="HTH_CROC1"/>
    <property type="match status" value="1"/>
</dbReference>
<dbReference type="STRING" id="1267768.BV394_02105"/>
<keyword evidence="1" id="KW-0238">DNA-binding</keyword>
<feature type="domain" description="HTH cro/C1-type" evidence="2">
    <location>
        <begin position="7"/>
        <end position="60"/>
    </location>
</feature>
<name>A0A1U7DFK5_9RHOB</name>
<dbReference type="EMBL" id="CP019124">
    <property type="protein sequence ID" value="APX88673.1"/>
    <property type="molecule type" value="Genomic_DNA"/>
</dbReference>
<keyword evidence="4" id="KW-1185">Reference proteome</keyword>
<dbReference type="PANTHER" id="PTHR46797">
    <property type="entry name" value="HTH-TYPE TRANSCRIPTIONAL REGULATOR"/>
    <property type="match status" value="1"/>
</dbReference>
<dbReference type="GO" id="GO:0003700">
    <property type="term" value="F:DNA-binding transcription factor activity"/>
    <property type="evidence" value="ECO:0007669"/>
    <property type="project" value="TreeGrafter"/>
</dbReference>
<dbReference type="GO" id="GO:0005829">
    <property type="term" value="C:cytosol"/>
    <property type="evidence" value="ECO:0007669"/>
    <property type="project" value="TreeGrafter"/>
</dbReference>
<dbReference type="Gene3D" id="1.10.260.40">
    <property type="entry name" value="lambda repressor-like DNA-binding domains"/>
    <property type="match status" value="1"/>
</dbReference>
<dbReference type="Pfam" id="PF01381">
    <property type="entry name" value="HTH_3"/>
    <property type="match status" value="1"/>
</dbReference>
<evidence type="ECO:0000313" key="4">
    <source>
        <dbReference type="Proteomes" id="UP000187266"/>
    </source>
</evidence>
<sequence>MSIAENLRRLRKASGMSQKTLAEKAGVGQQLISQLERGENTSSKKLPKIAEGLGCAVHDLDPAYRPNVPGGGDEVREKFTQIVESNDVNQLRLLDDYLDFLLSRQRGSTQ</sequence>
<dbReference type="InterPro" id="IPR050807">
    <property type="entry name" value="TransReg_Diox_bact_type"/>
</dbReference>
<evidence type="ECO:0000256" key="1">
    <source>
        <dbReference type="ARBA" id="ARBA00023125"/>
    </source>
</evidence>
<dbReference type="GO" id="GO:0003677">
    <property type="term" value="F:DNA binding"/>
    <property type="evidence" value="ECO:0007669"/>
    <property type="project" value="UniProtKB-KW"/>
</dbReference>
<dbReference type="SUPFAM" id="SSF47413">
    <property type="entry name" value="lambda repressor-like DNA-binding domains"/>
    <property type="match status" value="1"/>
</dbReference>
<protein>
    <recommendedName>
        <fullName evidence="2">HTH cro/C1-type domain-containing protein</fullName>
    </recommendedName>
</protein>
<accession>A0A1U7DFK5</accession>
<dbReference type="AlphaFoldDB" id="A0A1U7DFK5"/>
<proteinExistence type="predicted"/>
<dbReference type="Proteomes" id="UP000187266">
    <property type="component" value="Chromosome"/>
</dbReference>
<reference evidence="3 4" key="1">
    <citation type="submission" date="2017-01" db="EMBL/GenBank/DDBJ databases">
        <title>Genomic analysis of Xuhuaishuia manganoxidans DY6-4.</title>
        <authorList>
            <person name="Wang X."/>
        </authorList>
    </citation>
    <scope>NUCLEOTIDE SEQUENCE [LARGE SCALE GENOMIC DNA]</scope>
    <source>
        <strain evidence="3 4">DY6-4</strain>
    </source>
</reference>
<evidence type="ECO:0000259" key="2">
    <source>
        <dbReference type="PROSITE" id="PS50943"/>
    </source>
</evidence>
<gene>
    <name evidence="3" type="ORF">BV394_02105</name>
</gene>
<dbReference type="RefSeq" id="WP_076978697.1">
    <property type="nucleotide sequence ID" value="NZ_CP019124.1"/>
</dbReference>
<dbReference type="PANTHER" id="PTHR46797:SF1">
    <property type="entry name" value="METHYLPHOSPHONATE SYNTHASE"/>
    <property type="match status" value="1"/>
</dbReference>
<dbReference type="CDD" id="cd00093">
    <property type="entry name" value="HTH_XRE"/>
    <property type="match status" value="1"/>
</dbReference>
<dbReference type="InterPro" id="IPR010982">
    <property type="entry name" value="Lambda_DNA-bd_dom_sf"/>
</dbReference>
<evidence type="ECO:0000313" key="3">
    <source>
        <dbReference type="EMBL" id="APX88673.1"/>
    </source>
</evidence>